<dbReference type="RefSeq" id="WP_268116352.1">
    <property type="nucleotide sequence ID" value="NZ_CP113524.1"/>
</dbReference>
<keyword evidence="6" id="KW-0547">Nucleotide-binding</keyword>
<dbReference type="InterPro" id="IPR003660">
    <property type="entry name" value="HAMP_dom"/>
</dbReference>
<feature type="transmembrane region" description="Helical" evidence="13">
    <location>
        <begin position="12"/>
        <end position="37"/>
    </location>
</feature>
<keyword evidence="2" id="KW-1003">Cell membrane</keyword>
<dbReference type="Gene3D" id="3.30.565.10">
    <property type="entry name" value="Histidine kinase-like ATPase, C-terminal domain"/>
    <property type="match status" value="1"/>
</dbReference>
<name>A0ABY7AI58_9FIRM</name>
<keyword evidence="9 13" id="KW-1133">Transmembrane helix</keyword>
<proteinExistence type="predicted"/>
<evidence type="ECO:0000256" key="5">
    <source>
        <dbReference type="ARBA" id="ARBA00022692"/>
    </source>
</evidence>
<evidence type="ECO:0000256" key="3">
    <source>
        <dbReference type="ARBA" id="ARBA00022553"/>
    </source>
</evidence>
<evidence type="ECO:0000256" key="8">
    <source>
        <dbReference type="ARBA" id="ARBA00022840"/>
    </source>
</evidence>
<feature type="coiled-coil region" evidence="12">
    <location>
        <begin position="371"/>
        <end position="398"/>
    </location>
</feature>
<evidence type="ECO:0000256" key="6">
    <source>
        <dbReference type="ARBA" id="ARBA00022741"/>
    </source>
</evidence>
<dbReference type="GO" id="GO:0016301">
    <property type="term" value="F:kinase activity"/>
    <property type="evidence" value="ECO:0007669"/>
    <property type="project" value="UniProtKB-KW"/>
</dbReference>
<evidence type="ECO:0000256" key="9">
    <source>
        <dbReference type="ARBA" id="ARBA00022989"/>
    </source>
</evidence>
<dbReference type="Proteomes" id="UP001163115">
    <property type="component" value="Chromosome"/>
</dbReference>
<keyword evidence="16" id="KW-1185">Reference proteome</keyword>
<evidence type="ECO:0000313" key="15">
    <source>
        <dbReference type="EMBL" id="WAJ25514.1"/>
    </source>
</evidence>
<evidence type="ECO:0000313" key="16">
    <source>
        <dbReference type="Proteomes" id="UP001163115"/>
    </source>
</evidence>
<comment type="subcellular location">
    <subcellularLocation>
        <location evidence="1">Cell membrane</location>
        <topology evidence="1">Multi-pass membrane protein</topology>
    </subcellularLocation>
</comment>
<gene>
    <name evidence="15" type="ORF">OW255_08380</name>
</gene>
<evidence type="ECO:0000256" key="11">
    <source>
        <dbReference type="ARBA" id="ARBA00023136"/>
    </source>
</evidence>
<sequence length="596" mass="67350">MIKRFANLKVRYQLLMVMLLITSAALFLIGQLSYSYFYRRNTNELMQKAESSVHMAGASLSSQLTSLSTATNHLLVSPPFPRMIWDINNRNFTGYAKYFSGAVALTEPFLQNHDLISNVIICGEDNIVFSPSSLGIADSFSRLFPEDIWASKKITVLPTRQNFTFRQGGIIPVCYPVSSNMNSNSLIYQDKPGNRKARFILMIDTAQIRSYFERMSNRYTYCMYLADENGNPLDIRSSQFPDAFLPEVKDWVKAETSASNGSIGLSKDQLLITKEAVSFCGLNVVHLTKKSSLVGDTRELRSFFILVWLACFLAAALLSFALSNLLTRNIKVLGKIISRINDGTYHNKTEFTHTDEISLLGVQLNKMYDTIQLQLGQIKEEEQKKAQAEIQMLSEQINPHFLYNTLECIHFQVLNGHQQTAGEMLESLGRYLRTTLNVGKTFVTVEKEVEHVTLYMEIMNRHSSSGIQFHTEIHPSLKNGMIMKVLLQPLAENCIKHGFEGFVRGLEPVPPQITITITPAGDNRMRIEVSDNGKGIDIKRASTLMRAEAPESKDHFGLHNIYKRLHTCYGDDAVLSFTSIPYLKNSIIIEIPDHPV</sequence>
<evidence type="ECO:0000256" key="4">
    <source>
        <dbReference type="ARBA" id="ARBA00022679"/>
    </source>
</evidence>
<keyword evidence="10" id="KW-0902">Two-component regulatory system</keyword>
<keyword evidence="12" id="KW-0175">Coiled coil</keyword>
<feature type="transmembrane region" description="Helical" evidence="13">
    <location>
        <begin position="303"/>
        <end position="326"/>
    </location>
</feature>
<accession>A0ABY7AI58</accession>
<keyword evidence="5 13" id="KW-0812">Transmembrane</keyword>
<keyword evidence="7 15" id="KW-0418">Kinase</keyword>
<dbReference type="Gene3D" id="6.10.340.10">
    <property type="match status" value="1"/>
</dbReference>
<keyword evidence="4" id="KW-0808">Transferase</keyword>
<organism evidence="15 16">
    <name type="scientific">Lacrimispora xylanolytica</name>
    <dbReference type="NCBI Taxonomy" id="29375"/>
    <lineage>
        <taxon>Bacteria</taxon>
        <taxon>Bacillati</taxon>
        <taxon>Bacillota</taxon>
        <taxon>Clostridia</taxon>
        <taxon>Lachnospirales</taxon>
        <taxon>Lachnospiraceae</taxon>
        <taxon>Lacrimispora</taxon>
    </lineage>
</organism>
<keyword evidence="3" id="KW-0597">Phosphoprotein</keyword>
<evidence type="ECO:0000256" key="13">
    <source>
        <dbReference type="SAM" id="Phobius"/>
    </source>
</evidence>
<evidence type="ECO:0000256" key="2">
    <source>
        <dbReference type="ARBA" id="ARBA00022475"/>
    </source>
</evidence>
<keyword evidence="8" id="KW-0067">ATP-binding</keyword>
<evidence type="ECO:0000259" key="14">
    <source>
        <dbReference type="PROSITE" id="PS50885"/>
    </source>
</evidence>
<dbReference type="InterPro" id="IPR010559">
    <property type="entry name" value="Sig_transdc_His_kin_internal"/>
</dbReference>
<evidence type="ECO:0000256" key="12">
    <source>
        <dbReference type="SAM" id="Coils"/>
    </source>
</evidence>
<dbReference type="InterPro" id="IPR050640">
    <property type="entry name" value="Bact_2-comp_sensor_kinase"/>
</dbReference>
<reference evidence="15" key="1">
    <citation type="submission" date="2022-11" db="EMBL/GenBank/DDBJ databases">
        <title>Lacrimispora xylanolytica sy1, complete genome.</title>
        <authorList>
            <person name="Choi S."/>
        </authorList>
    </citation>
    <scope>NUCLEOTIDE SEQUENCE</scope>
    <source>
        <strain evidence="15">Sy1</strain>
    </source>
</reference>
<dbReference type="PANTHER" id="PTHR34220:SF11">
    <property type="entry name" value="SENSOR PROTEIN KINASE HPTS"/>
    <property type="match status" value="1"/>
</dbReference>
<dbReference type="PROSITE" id="PS50885">
    <property type="entry name" value="HAMP"/>
    <property type="match status" value="1"/>
</dbReference>
<dbReference type="PANTHER" id="PTHR34220">
    <property type="entry name" value="SENSOR HISTIDINE KINASE YPDA"/>
    <property type="match status" value="1"/>
</dbReference>
<dbReference type="EMBL" id="CP113524">
    <property type="protein sequence ID" value="WAJ25514.1"/>
    <property type="molecule type" value="Genomic_DNA"/>
</dbReference>
<dbReference type="Pfam" id="PF06580">
    <property type="entry name" value="His_kinase"/>
    <property type="match status" value="1"/>
</dbReference>
<dbReference type="InterPro" id="IPR036890">
    <property type="entry name" value="HATPase_C_sf"/>
</dbReference>
<dbReference type="SUPFAM" id="SSF55874">
    <property type="entry name" value="ATPase domain of HSP90 chaperone/DNA topoisomerase II/histidine kinase"/>
    <property type="match status" value="1"/>
</dbReference>
<feature type="domain" description="HAMP" evidence="14">
    <location>
        <begin position="324"/>
        <end position="376"/>
    </location>
</feature>
<evidence type="ECO:0000256" key="7">
    <source>
        <dbReference type="ARBA" id="ARBA00022777"/>
    </source>
</evidence>
<keyword evidence="11 13" id="KW-0472">Membrane</keyword>
<protein>
    <submittedName>
        <fullName evidence="15">Histidine kinase</fullName>
    </submittedName>
</protein>
<evidence type="ECO:0000256" key="1">
    <source>
        <dbReference type="ARBA" id="ARBA00004651"/>
    </source>
</evidence>
<evidence type="ECO:0000256" key="10">
    <source>
        <dbReference type="ARBA" id="ARBA00023012"/>
    </source>
</evidence>